<accession>A0AAE0IBF7</accession>
<organism evidence="1 2">
    <name type="scientific">Apodospora peruviana</name>
    <dbReference type="NCBI Taxonomy" id="516989"/>
    <lineage>
        <taxon>Eukaryota</taxon>
        <taxon>Fungi</taxon>
        <taxon>Dikarya</taxon>
        <taxon>Ascomycota</taxon>
        <taxon>Pezizomycotina</taxon>
        <taxon>Sordariomycetes</taxon>
        <taxon>Sordariomycetidae</taxon>
        <taxon>Sordariales</taxon>
        <taxon>Lasiosphaeriaceae</taxon>
        <taxon>Apodospora</taxon>
    </lineage>
</organism>
<dbReference type="Proteomes" id="UP001283341">
    <property type="component" value="Unassembled WGS sequence"/>
</dbReference>
<dbReference type="EMBL" id="JAUEDM010000003">
    <property type="protein sequence ID" value="KAK3321839.1"/>
    <property type="molecule type" value="Genomic_DNA"/>
</dbReference>
<protein>
    <submittedName>
        <fullName evidence="1">Uncharacterized protein</fullName>
    </submittedName>
</protein>
<reference evidence="1" key="1">
    <citation type="journal article" date="2023" name="Mol. Phylogenet. Evol.">
        <title>Genome-scale phylogeny and comparative genomics of the fungal order Sordariales.</title>
        <authorList>
            <person name="Hensen N."/>
            <person name="Bonometti L."/>
            <person name="Westerberg I."/>
            <person name="Brannstrom I.O."/>
            <person name="Guillou S."/>
            <person name="Cros-Aarteil S."/>
            <person name="Calhoun S."/>
            <person name="Haridas S."/>
            <person name="Kuo A."/>
            <person name="Mondo S."/>
            <person name="Pangilinan J."/>
            <person name="Riley R."/>
            <person name="LaButti K."/>
            <person name="Andreopoulos B."/>
            <person name="Lipzen A."/>
            <person name="Chen C."/>
            <person name="Yan M."/>
            <person name="Daum C."/>
            <person name="Ng V."/>
            <person name="Clum A."/>
            <person name="Steindorff A."/>
            <person name="Ohm R.A."/>
            <person name="Martin F."/>
            <person name="Silar P."/>
            <person name="Natvig D.O."/>
            <person name="Lalanne C."/>
            <person name="Gautier V."/>
            <person name="Ament-Velasquez S.L."/>
            <person name="Kruys A."/>
            <person name="Hutchinson M.I."/>
            <person name="Powell A.J."/>
            <person name="Barry K."/>
            <person name="Miller A.N."/>
            <person name="Grigoriev I.V."/>
            <person name="Debuchy R."/>
            <person name="Gladieux P."/>
            <person name="Hiltunen Thoren M."/>
            <person name="Johannesson H."/>
        </authorList>
    </citation>
    <scope>NUCLEOTIDE SEQUENCE</scope>
    <source>
        <strain evidence="1">CBS 118394</strain>
    </source>
</reference>
<name>A0AAE0IBF7_9PEZI</name>
<keyword evidence="2" id="KW-1185">Reference proteome</keyword>
<dbReference type="AlphaFoldDB" id="A0AAE0IBF7"/>
<evidence type="ECO:0000313" key="1">
    <source>
        <dbReference type="EMBL" id="KAK3321839.1"/>
    </source>
</evidence>
<comment type="caution">
    <text evidence="1">The sequence shown here is derived from an EMBL/GenBank/DDBJ whole genome shotgun (WGS) entry which is preliminary data.</text>
</comment>
<gene>
    <name evidence="1" type="ORF">B0H66DRAFT_181847</name>
</gene>
<reference evidence="1" key="2">
    <citation type="submission" date="2023-06" db="EMBL/GenBank/DDBJ databases">
        <authorList>
            <consortium name="Lawrence Berkeley National Laboratory"/>
            <person name="Haridas S."/>
            <person name="Hensen N."/>
            <person name="Bonometti L."/>
            <person name="Westerberg I."/>
            <person name="Brannstrom I.O."/>
            <person name="Guillou S."/>
            <person name="Cros-Aarteil S."/>
            <person name="Calhoun S."/>
            <person name="Kuo A."/>
            <person name="Mondo S."/>
            <person name="Pangilinan J."/>
            <person name="Riley R."/>
            <person name="Labutti K."/>
            <person name="Andreopoulos B."/>
            <person name="Lipzen A."/>
            <person name="Chen C."/>
            <person name="Yanf M."/>
            <person name="Daum C."/>
            <person name="Ng V."/>
            <person name="Clum A."/>
            <person name="Steindorff A."/>
            <person name="Ohm R."/>
            <person name="Martin F."/>
            <person name="Silar P."/>
            <person name="Natvig D."/>
            <person name="Lalanne C."/>
            <person name="Gautier V."/>
            <person name="Ament-Velasquez S.L."/>
            <person name="Kruys A."/>
            <person name="Hutchinson M.I."/>
            <person name="Powell A.J."/>
            <person name="Barry K."/>
            <person name="Miller A.N."/>
            <person name="Grigoriev I.V."/>
            <person name="Debuchy R."/>
            <person name="Gladieux P."/>
            <person name="Thoren M.H."/>
            <person name="Johannesson H."/>
        </authorList>
    </citation>
    <scope>NUCLEOTIDE SEQUENCE</scope>
    <source>
        <strain evidence="1">CBS 118394</strain>
    </source>
</reference>
<evidence type="ECO:0000313" key="2">
    <source>
        <dbReference type="Proteomes" id="UP001283341"/>
    </source>
</evidence>
<sequence length="470" mass="53507">MQCRPHITFLGVRVVTPSQHQPNLPNLVASPRKPEMKESFRLLDLPIELIGDVCSQFCNHCHPVHQIAGDHVFQPYCCLSDMACSSTLAALCLTSRTFRYMAEPCLYHFIFLDVMRSRLSLGPLLRTLNYRSVDAKDGCKTTTEHISPQLHIRPDLAEHVKTLVTLEAKERGLWVLDPAGTEKVAYDVASRWNMQLASNWLTTWKERRGVIGQGWEVIELFLGLLLLSIPKLETAHLSISQFWTFYHLRIAIYSSRRSGPTLPFLERLSIDVGDSSHDIALWGWSLVDLVAIQHLMRVAPQLHTLCTTNFRPRLPCPGLARVRNLHMRASHIRSGDFEPVIANQTRLEVFDVLLHTYRSLHAPCIEEPEEDVPDPDTVVSVLRKYHASSLRSLTLEVQNHQSVSLLDFTALESLDLRGYGGSILDPLRWIDTIRKGTFKGLELEKRVDGQRILFRSISEDDIKAGWTPQF</sequence>
<proteinExistence type="predicted"/>